<proteinExistence type="inferred from homology"/>
<name>A0A926DCM1_9FIRM</name>
<comment type="similarity">
    <text evidence="1 3">Belongs to the DapA family.</text>
</comment>
<dbReference type="PIRSF" id="PIRSF001365">
    <property type="entry name" value="DHDPS"/>
    <property type="match status" value="1"/>
</dbReference>
<feature type="active site" description="Schiff-base intermediate with substrate" evidence="4">
    <location>
        <position position="166"/>
    </location>
</feature>
<evidence type="ECO:0000256" key="3">
    <source>
        <dbReference type="PIRNR" id="PIRNR001365"/>
    </source>
</evidence>
<dbReference type="GO" id="GO:0008840">
    <property type="term" value="F:4-hydroxy-tetrahydrodipicolinate synthase activity"/>
    <property type="evidence" value="ECO:0007669"/>
    <property type="project" value="TreeGrafter"/>
</dbReference>
<dbReference type="CDD" id="cd00408">
    <property type="entry name" value="DHDPS-like"/>
    <property type="match status" value="1"/>
</dbReference>
<evidence type="ECO:0000256" key="4">
    <source>
        <dbReference type="PIRSR" id="PIRSR001365-1"/>
    </source>
</evidence>
<evidence type="ECO:0000256" key="2">
    <source>
        <dbReference type="ARBA" id="ARBA00023239"/>
    </source>
</evidence>
<dbReference type="PANTHER" id="PTHR12128:SF66">
    <property type="entry name" value="4-HYDROXY-2-OXOGLUTARATE ALDOLASE, MITOCHONDRIAL"/>
    <property type="match status" value="1"/>
</dbReference>
<feature type="binding site" evidence="5">
    <location>
        <position position="209"/>
    </location>
    <ligand>
        <name>pyruvate</name>
        <dbReference type="ChEBI" id="CHEBI:15361"/>
    </ligand>
</feature>
<accession>A0A926DCM1</accession>
<dbReference type="InterPro" id="IPR013785">
    <property type="entry name" value="Aldolase_TIM"/>
</dbReference>
<feature type="active site" description="Proton donor/acceptor" evidence="4">
    <location>
        <position position="138"/>
    </location>
</feature>
<evidence type="ECO:0000313" key="7">
    <source>
        <dbReference type="Proteomes" id="UP000620366"/>
    </source>
</evidence>
<gene>
    <name evidence="6" type="ORF">H8695_01445</name>
</gene>
<dbReference type="InterPro" id="IPR002220">
    <property type="entry name" value="DapA-like"/>
</dbReference>
<dbReference type="EMBL" id="JACRSP010000001">
    <property type="protein sequence ID" value="MBC8535361.1"/>
    <property type="molecule type" value="Genomic_DNA"/>
</dbReference>
<reference evidence="6" key="1">
    <citation type="submission" date="2020-08" db="EMBL/GenBank/DDBJ databases">
        <title>Genome public.</title>
        <authorList>
            <person name="Liu C."/>
            <person name="Sun Q."/>
        </authorList>
    </citation>
    <scope>NUCLEOTIDE SEQUENCE</scope>
    <source>
        <strain evidence="6">BX7</strain>
    </source>
</reference>
<keyword evidence="7" id="KW-1185">Reference proteome</keyword>
<dbReference type="AlphaFoldDB" id="A0A926DCM1"/>
<evidence type="ECO:0000256" key="5">
    <source>
        <dbReference type="PIRSR" id="PIRSR001365-2"/>
    </source>
</evidence>
<dbReference type="Gene3D" id="3.20.20.70">
    <property type="entry name" value="Aldolase class I"/>
    <property type="match status" value="1"/>
</dbReference>
<dbReference type="Pfam" id="PF00701">
    <property type="entry name" value="DHDPS"/>
    <property type="match status" value="1"/>
</dbReference>
<dbReference type="PANTHER" id="PTHR12128">
    <property type="entry name" value="DIHYDRODIPICOLINATE SYNTHASE"/>
    <property type="match status" value="1"/>
</dbReference>
<organism evidence="6 7">
    <name type="scientific">Feifania hominis</name>
    <dbReference type="NCBI Taxonomy" id="2763660"/>
    <lineage>
        <taxon>Bacteria</taxon>
        <taxon>Bacillati</taxon>
        <taxon>Bacillota</taxon>
        <taxon>Clostridia</taxon>
        <taxon>Eubacteriales</taxon>
        <taxon>Feifaniaceae</taxon>
        <taxon>Feifania</taxon>
    </lineage>
</organism>
<evidence type="ECO:0000313" key="6">
    <source>
        <dbReference type="EMBL" id="MBC8535361.1"/>
    </source>
</evidence>
<dbReference type="SUPFAM" id="SSF51569">
    <property type="entry name" value="Aldolase"/>
    <property type="match status" value="1"/>
</dbReference>
<protein>
    <submittedName>
        <fullName evidence="6">Dihydrodipicolinate synthase family protein</fullName>
    </submittedName>
</protein>
<dbReference type="RefSeq" id="WP_249299043.1">
    <property type="nucleotide sequence ID" value="NZ_JACRSP010000001.1"/>
</dbReference>
<evidence type="ECO:0000256" key="1">
    <source>
        <dbReference type="ARBA" id="ARBA00007592"/>
    </source>
</evidence>
<dbReference type="Proteomes" id="UP000620366">
    <property type="component" value="Unassembled WGS sequence"/>
</dbReference>
<sequence length="301" mass="33474">MKKYPSFHGAMTEVTVTYRPDGSIDHEQMARIIDWQIGEGITAIFTNGFSSECFMMTMQEQVALTETIVKTAAGRVPVMANVIETAYGDAIRLIHEFERVGVDAISLTQPTFTTYPTLALRQYYESLITCTELPVYIYNASQPHTPMSPEFIADLANRYENVRGYKDSTQDVVHLQSLMELVKTEGFEYIAGSDSTIYTTLMLGGCGIISFISIAFPKPIIELCEAFDAGDYARAREAQSYIMKIRTLLRKGGNSAGYKYASELVGFPIRGTRYPAALIDLPEQTKAELKQGMIDLGLIKG</sequence>
<comment type="caution">
    <text evidence="6">The sequence shown here is derived from an EMBL/GenBank/DDBJ whole genome shotgun (WGS) entry which is preliminary data.</text>
</comment>
<keyword evidence="2 3" id="KW-0456">Lyase</keyword>
<dbReference type="SMART" id="SM01130">
    <property type="entry name" value="DHDPS"/>
    <property type="match status" value="1"/>
</dbReference>